<evidence type="ECO:0000313" key="2">
    <source>
        <dbReference type="EMBL" id="KKN51795.1"/>
    </source>
</evidence>
<protein>
    <submittedName>
        <fullName evidence="2">Uncharacterized protein</fullName>
    </submittedName>
</protein>
<accession>A0A0F9R5G6</accession>
<comment type="caution">
    <text evidence="2">The sequence shown here is derived from an EMBL/GenBank/DDBJ whole genome shotgun (WGS) entry which is preliminary data.</text>
</comment>
<sequence length="329" mass="38538">MPRKTPSQIKNILKEYDELKASGNESPQIQIATKHKIARQTLSKWVKNRDNPSKEAPKDNTNITIREIIANKELDKQFNEGEGGRIQNIPSENVAKHLFEKYPKRAKELLDKNYEWALDLTFKELEVGIPSKDIEALREGYSLSDILNDNRSPHTEIEKLTKDAETIKKRAELTKAQREIMKAKNDMYDMETDKYGMEIAQYIAKDGAERIKGTEQSVQYNAEELENLYFNNEFEEMWSEMSNLSLESAIPHNPAVFNFKKRHFLLKWAYRLARANEIKQLKAERKRDNEEMEQGLLERRLTRLPTEALEVLELVYDKKWNGDIDANRF</sequence>
<gene>
    <name evidence="2" type="ORF">LCGC14_0618950</name>
</gene>
<feature type="coiled-coil region" evidence="1">
    <location>
        <begin position="157"/>
        <end position="193"/>
    </location>
</feature>
<dbReference type="AlphaFoldDB" id="A0A0F9R5G6"/>
<reference evidence="2" key="1">
    <citation type="journal article" date="2015" name="Nature">
        <title>Complex archaea that bridge the gap between prokaryotes and eukaryotes.</title>
        <authorList>
            <person name="Spang A."/>
            <person name="Saw J.H."/>
            <person name="Jorgensen S.L."/>
            <person name="Zaremba-Niedzwiedzka K."/>
            <person name="Martijn J."/>
            <person name="Lind A.E."/>
            <person name="van Eijk R."/>
            <person name="Schleper C."/>
            <person name="Guy L."/>
            <person name="Ettema T.J."/>
        </authorList>
    </citation>
    <scope>NUCLEOTIDE SEQUENCE</scope>
</reference>
<keyword evidence="1" id="KW-0175">Coiled coil</keyword>
<proteinExistence type="predicted"/>
<evidence type="ECO:0000256" key="1">
    <source>
        <dbReference type="SAM" id="Coils"/>
    </source>
</evidence>
<dbReference type="EMBL" id="LAZR01001048">
    <property type="protein sequence ID" value="KKN51795.1"/>
    <property type="molecule type" value="Genomic_DNA"/>
</dbReference>
<name>A0A0F9R5G6_9ZZZZ</name>
<organism evidence="2">
    <name type="scientific">marine sediment metagenome</name>
    <dbReference type="NCBI Taxonomy" id="412755"/>
    <lineage>
        <taxon>unclassified sequences</taxon>
        <taxon>metagenomes</taxon>
        <taxon>ecological metagenomes</taxon>
    </lineage>
</organism>